<proteinExistence type="predicted"/>
<dbReference type="EnsemblMetazoa" id="G1566.2">
    <property type="protein sequence ID" value="G1566.2:cds"/>
    <property type="gene ID" value="G1566"/>
</dbReference>
<name>A0A8W8ISH8_MAGGI</name>
<dbReference type="EnsemblMetazoa" id="G1566.1">
    <property type="protein sequence ID" value="G1566.1:cds"/>
    <property type="gene ID" value="G1566"/>
</dbReference>
<dbReference type="OrthoDB" id="6118920at2759"/>
<evidence type="ECO:0000313" key="2">
    <source>
        <dbReference type="EnsemblMetazoa" id="G1566.3:cds"/>
    </source>
</evidence>
<keyword evidence="3" id="KW-1185">Reference proteome</keyword>
<dbReference type="Pfam" id="PF13521">
    <property type="entry name" value="AAA_28"/>
    <property type="match status" value="1"/>
</dbReference>
<organism evidence="2 3">
    <name type="scientific">Magallana gigas</name>
    <name type="common">Pacific oyster</name>
    <name type="synonym">Crassostrea gigas</name>
    <dbReference type="NCBI Taxonomy" id="29159"/>
    <lineage>
        <taxon>Eukaryota</taxon>
        <taxon>Metazoa</taxon>
        <taxon>Spiralia</taxon>
        <taxon>Lophotrochozoa</taxon>
        <taxon>Mollusca</taxon>
        <taxon>Bivalvia</taxon>
        <taxon>Autobranchia</taxon>
        <taxon>Pteriomorphia</taxon>
        <taxon>Ostreida</taxon>
        <taxon>Ostreoidea</taxon>
        <taxon>Ostreidae</taxon>
        <taxon>Magallana</taxon>
    </lineage>
</organism>
<dbReference type="EnsemblMetazoa" id="G1566.3">
    <property type="protein sequence ID" value="G1566.3:cds"/>
    <property type="gene ID" value="G1566"/>
</dbReference>
<dbReference type="Proteomes" id="UP000005408">
    <property type="component" value="Unassembled WGS sequence"/>
</dbReference>
<accession>A0A8W8ISH8</accession>
<dbReference type="InterPro" id="IPR038727">
    <property type="entry name" value="NadR/Ttd14_AAA_dom"/>
</dbReference>
<dbReference type="InterPro" id="IPR027417">
    <property type="entry name" value="P-loop_NTPase"/>
</dbReference>
<dbReference type="OMA" id="CEAGTPW"/>
<sequence>MESLRIYISGAHSTGKTTVIHDLLPYLPGVRVEVETARRIINSHGWRRDDFHPDRSPELFEQLNREILLANIELEKENFVAQRGFLCDRCLDPMAYMEMYLGPEALERAVHTEGLSAMIARLQTSVIFLIEPQPECISDDSVRLVSTLDELRTYSTHLKRLYARFHIPYVTVPMLDRQERVSFILQYLREKSSSLGESV</sequence>
<evidence type="ECO:0000313" key="3">
    <source>
        <dbReference type="Proteomes" id="UP000005408"/>
    </source>
</evidence>
<dbReference type="Gene3D" id="3.40.50.300">
    <property type="entry name" value="P-loop containing nucleotide triphosphate hydrolases"/>
    <property type="match status" value="1"/>
</dbReference>
<reference evidence="2" key="1">
    <citation type="submission" date="2022-08" db="UniProtKB">
        <authorList>
            <consortium name="EnsemblMetazoa"/>
        </authorList>
    </citation>
    <scope>IDENTIFICATION</scope>
    <source>
        <strain evidence="2">05x7-T-G4-1.051#20</strain>
    </source>
</reference>
<protein>
    <recommendedName>
        <fullName evidence="1">NadR/Ttd14 AAA domain-containing protein</fullName>
    </recommendedName>
</protein>
<feature type="domain" description="NadR/Ttd14 AAA" evidence="1">
    <location>
        <begin position="5"/>
        <end position="180"/>
    </location>
</feature>
<dbReference type="SUPFAM" id="SSF52540">
    <property type="entry name" value="P-loop containing nucleoside triphosphate hydrolases"/>
    <property type="match status" value="1"/>
</dbReference>
<evidence type="ECO:0000259" key="1">
    <source>
        <dbReference type="Pfam" id="PF13521"/>
    </source>
</evidence>
<dbReference type="AlphaFoldDB" id="A0A8W8ISH8"/>